<dbReference type="Proteomes" id="UP000275078">
    <property type="component" value="Unassembled WGS sequence"/>
</dbReference>
<dbReference type="EMBL" id="ML119958">
    <property type="protein sequence ID" value="RPA71214.1"/>
    <property type="molecule type" value="Genomic_DNA"/>
</dbReference>
<evidence type="ECO:0000256" key="1">
    <source>
        <dbReference type="SAM" id="MobiDB-lite"/>
    </source>
</evidence>
<feature type="compositionally biased region" description="Pro residues" evidence="1">
    <location>
        <begin position="202"/>
        <end position="212"/>
    </location>
</feature>
<protein>
    <submittedName>
        <fullName evidence="2">Uncharacterized protein</fullName>
    </submittedName>
</protein>
<feature type="compositionally biased region" description="Basic and acidic residues" evidence="1">
    <location>
        <begin position="165"/>
        <end position="177"/>
    </location>
</feature>
<feature type="region of interest" description="Disordered" evidence="1">
    <location>
        <begin position="101"/>
        <end position="216"/>
    </location>
</feature>
<name>A0A3N4HNI7_ASCIM</name>
<sequence length="366" mass="40323">MSRTVYVIRPQYTPGFYWPTYALKAWSEWYDTANAANSGAKEVLELAKEQKELDQNYDERLQMKEGLLQLVDYGGQGAYGWAIPGGSRRLLSLEVVAMGPKETCAGGGKERMDTPTSMGHSSPQPTSNTPAQATKDADSSLSDSRNQYLAEQTPVSMGYPTPRSSPKDMVIRTDRPLRYTGADFTPRSSPTDVVIRTDGPPRLDPAYPPKAPKGPRLAAITSTYTEESTAYEPQNSQSRNFGNGHATQINTYGQHYAESTRGPTRRRALLPIPKFPQHEMHLYDAEGYVTSHLPPPTPAAILPRQTETLREPTPVSFVEPLPQERAAILSPETGHISRPKHAAVSMQFGRTAHLPPPTPAAILPRE</sequence>
<dbReference type="AlphaFoldDB" id="A0A3N4HNI7"/>
<reference evidence="2 3" key="1">
    <citation type="journal article" date="2018" name="Nat. Ecol. Evol.">
        <title>Pezizomycetes genomes reveal the molecular basis of ectomycorrhizal truffle lifestyle.</title>
        <authorList>
            <person name="Murat C."/>
            <person name="Payen T."/>
            <person name="Noel B."/>
            <person name="Kuo A."/>
            <person name="Morin E."/>
            <person name="Chen J."/>
            <person name="Kohler A."/>
            <person name="Krizsan K."/>
            <person name="Balestrini R."/>
            <person name="Da Silva C."/>
            <person name="Montanini B."/>
            <person name="Hainaut M."/>
            <person name="Levati E."/>
            <person name="Barry K.W."/>
            <person name="Belfiori B."/>
            <person name="Cichocki N."/>
            <person name="Clum A."/>
            <person name="Dockter R.B."/>
            <person name="Fauchery L."/>
            <person name="Guy J."/>
            <person name="Iotti M."/>
            <person name="Le Tacon F."/>
            <person name="Lindquist E.A."/>
            <person name="Lipzen A."/>
            <person name="Malagnac F."/>
            <person name="Mello A."/>
            <person name="Molinier V."/>
            <person name="Miyauchi S."/>
            <person name="Poulain J."/>
            <person name="Riccioni C."/>
            <person name="Rubini A."/>
            <person name="Sitrit Y."/>
            <person name="Splivallo R."/>
            <person name="Traeger S."/>
            <person name="Wang M."/>
            <person name="Zifcakova L."/>
            <person name="Wipf D."/>
            <person name="Zambonelli A."/>
            <person name="Paolocci F."/>
            <person name="Nowrousian M."/>
            <person name="Ottonello S."/>
            <person name="Baldrian P."/>
            <person name="Spatafora J.W."/>
            <person name="Henrissat B."/>
            <person name="Nagy L.G."/>
            <person name="Aury J.M."/>
            <person name="Wincker P."/>
            <person name="Grigoriev I.V."/>
            <person name="Bonfante P."/>
            <person name="Martin F.M."/>
        </authorList>
    </citation>
    <scope>NUCLEOTIDE SEQUENCE [LARGE SCALE GENOMIC DNA]</scope>
    <source>
        <strain evidence="2 3">RN42</strain>
    </source>
</reference>
<organism evidence="2 3">
    <name type="scientific">Ascobolus immersus RN42</name>
    <dbReference type="NCBI Taxonomy" id="1160509"/>
    <lineage>
        <taxon>Eukaryota</taxon>
        <taxon>Fungi</taxon>
        <taxon>Dikarya</taxon>
        <taxon>Ascomycota</taxon>
        <taxon>Pezizomycotina</taxon>
        <taxon>Pezizomycetes</taxon>
        <taxon>Pezizales</taxon>
        <taxon>Ascobolaceae</taxon>
        <taxon>Ascobolus</taxon>
    </lineage>
</organism>
<feature type="compositionally biased region" description="Polar residues" evidence="1">
    <location>
        <begin position="114"/>
        <end position="132"/>
    </location>
</feature>
<feature type="compositionally biased region" description="Polar residues" evidence="1">
    <location>
        <begin position="139"/>
        <end position="155"/>
    </location>
</feature>
<keyword evidence="3" id="KW-1185">Reference proteome</keyword>
<evidence type="ECO:0000313" key="3">
    <source>
        <dbReference type="Proteomes" id="UP000275078"/>
    </source>
</evidence>
<gene>
    <name evidence="2" type="ORF">BJ508DRAFT_336278</name>
</gene>
<evidence type="ECO:0000313" key="2">
    <source>
        <dbReference type="EMBL" id="RPA71214.1"/>
    </source>
</evidence>
<accession>A0A3N4HNI7</accession>
<proteinExistence type="predicted"/>